<dbReference type="EMBL" id="LR215974">
    <property type="protein sequence ID" value="VFB04010.1"/>
    <property type="molecule type" value="Genomic_DNA"/>
</dbReference>
<protein>
    <recommendedName>
        <fullName evidence="4">YhhN-like protein</fullName>
    </recommendedName>
</protein>
<evidence type="ECO:0000256" key="1">
    <source>
        <dbReference type="SAM" id="Phobius"/>
    </source>
</evidence>
<accession>A0A4U8WF68</accession>
<feature type="transmembrane region" description="Helical" evidence="1">
    <location>
        <begin position="182"/>
        <end position="206"/>
    </location>
</feature>
<reference evidence="2 3" key="1">
    <citation type="submission" date="2019-02" db="EMBL/GenBank/DDBJ databases">
        <authorList>
            <consortium name="Pathogen Informatics"/>
        </authorList>
    </citation>
    <scope>NUCLEOTIDE SEQUENCE [LARGE SCALE GENOMIC DNA]</scope>
    <source>
        <strain evidence="2 3">3012STDY6944375</strain>
    </source>
</reference>
<name>A0A4U8WF68_9FLAO</name>
<dbReference type="KEGG" id="ctai:NCTC12078_02033"/>
<feature type="transmembrane region" description="Helical" evidence="1">
    <location>
        <begin position="12"/>
        <end position="28"/>
    </location>
</feature>
<feature type="transmembrane region" description="Helical" evidence="1">
    <location>
        <begin position="95"/>
        <end position="111"/>
    </location>
</feature>
<gene>
    <name evidence="2" type="ORF">NCTC12078_02033</name>
</gene>
<feature type="transmembrane region" description="Helical" evidence="1">
    <location>
        <begin position="35"/>
        <end position="55"/>
    </location>
</feature>
<evidence type="ECO:0000313" key="3">
    <source>
        <dbReference type="Proteomes" id="UP000290013"/>
    </source>
</evidence>
<evidence type="ECO:0000313" key="2">
    <source>
        <dbReference type="EMBL" id="VFB04010.1"/>
    </source>
</evidence>
<feature type="transmembrane region" description="Helical" evidence="1">
    <location>
        <begin position="155"/>
        <end position="176"/>
    </location>
</feature>
<proteinExistence type="predicted"/>
<feature type="transmembrane region" description="Helical" evidence="1">
    <location>
        <begin position="67"/>
        <end position="83"/>
    </location>
</feature>
<organism evidence="2 3">
    <name type="scientific">Chryseobacterium taihuense</name>
    <dbReference type="NCBI Taxonomy" id="1141221"/>
    <lineage>
        <taxon>Bacteria</taxon>
        <taxon>Pseudomonadati</taxon>
        <taxon>Bacteroidota</taxon>
        <taxon>Flavobacteriia</taxon>
        <taxon>Flavobacteriales</taxon>
        <taxon>Weeksellaceae</taxon>
        <taxon>Chryseobacterium group</taxon>
        <taxon>Chryseobacterium</taxon>
    </lineage>
</organism>
<feature type="transmembrane region" description="Helical" evidence="1">
    <location>
        <begin position="123"/>
        <end position="143"/>
    </location>
</feature>
<keyword evidence="1" id="KW-0812">Transmembrane</keyword>
<keyword evidence="1" id="KW-0472">Membrane</keyword>
<dbReference type="Proteomes" id="UP000290013">
    <property type="component" value="Chromosome"/>
</dbReference>
<dbReference type="RefSeq" id="WP_130914404.1">
    <property type="nucleotide sequence ID" value="NZ_LR215974.1"/>
</dbReference>
<dbReference type="AlphaFoldDB" id="A0A4U8WF68"/>
<sequence length="212" mass="25568">MNWDVEISKKVSMVILVIVLMIIFWNYKKIQKVNIYFFSGFVLLAVIDLFCYFYFEATKKPTDTFYILGIFGAFFLYLTYYYRLFYIQFLKKTQLLFLVIFWINIGVMMYFNPDFFSHFSFSIFYVNILLLTFSVILFLYQTFNSDKIFRIKNYLPFWISVACLIFYIGIIPIIFFRHTVSLNIYFFILFLLNLINNAIIILGLILNKPEKT</sequence>
<evidence type="ECO:0008006" key="4">
    <source>
        <dbReference type="Google" id="ProtNLM"/>
    </source>
</evidence>
<keyword evidence="1" id="KW-1133">Transmembrane helix</keyword>